<keyword evidence="6" id="KW-1185">Reference proteome</keyword>
<dbReference type="GO" id="GO:0003723">
    <property type="term" value="F:RNA binding"/>
    <property type="evidence" value="ECO:0007669"/>
    <property type="project" value="UniProtKB-UniRule"/>
</dbReference>
<feature type="non-terminal residue" evidence="5">
    <location>
        <position position="253"/>
    </location>
</feature>
<feature type="domain" description="RRM" evidence="4">
    <location>
        <begin position="1"/>
        <end position="77"/>
    </location>
</feature>
<dbReference type="InterPro" id="IPR052462">
    <property type="entry name" value="SLIRP/GR-RBP-like"/>
</dbReference>
<dbReference type="RefSeq" id="XP_056043853.1">
    <property type="nucleotide sequence ID" value="XM_056185050.1"/>
</dbReference>
<dbReference type="SUPFAM" id="SSF54928">
    <property type="entry name" value="RNA-binding domain, RBD"/>
    <property type="match status" value="2"/>
</dbReference>
<feature type="domain" description="RRM" evidence="4">
    <location>
        <begin position="103"/>
        <end position="181"/>
    </location>
</feature>
<evidence type="ECO:0000256" key="1">
    <source>
        <dbReference type="ARBA" id="ARBA00022884"/>
    </source>
</evidence>
<dbReference type="AlphaFoldDB" id="A0AAD7VSJ8"/>
<dbReference type="InterPro" id="IPR012677">
    <property type="entry name" value="Nucleotide-bd_a/b_plait_sf"/>
</dbReference>
<accession>A0AAD7VSJ8</accession>
<dbReference type="Proteomes" id="UP001217417">
    <property type="component" value="Unassembled WGS sequence"/>
</dbReference>
<feature type="compositionally biased region" description="Basic and acidic residues" evidence="3">
    <location>
        <begin position="203"/>
        <end position="223"/>
    </location>
</feature>
<evidence type="ECO:0000313" key="5">
    <source>
        <dbReference type="EMBL" id="KAJ8100403.1"/>
    </source>
</evidence>
<evidence type="ECO:0000256" key="3">
    <source>
        <dbReference type="SAM" id="MobiDB-lite"/>
    </source>
</evidence>
<feature type="compositionally biased region" description="Gly residues" evidence="3">
    <location>
        <begin position="224"/>
        <end position="239"/>
    </location>
</feature>
<dbReference type="Pfam" id="PF00076">
    <property type="entry name" value="RRM_1"/>
    <property type="match status" value="2"/>
</dbReference>
<dbReference type="EMBL" id="JARPMG010000005">
    <property type="protein sequence ID" value="KAJ8100403.1"/>
    <property type="molecule type" value="Genomic_DNA"/>
</dbReference>
<protein>
    <submittedName>
        <fullName evidence="5">RNA-binding domain-containing protein</fullName>
    </submittedName>
</protein>
<feature type="compositionally biased region" description="Gly residues" evidence="3">
    <location>
        <begin position="185"/>
        <end position="202"/>
    </location>
</feature>
<evidence type="ECO:0000259" key="4">
    <source>
        <dbReference type="PROSITE" id="PS50102"/>
    </source>
</evidence>
<dbReference type="InterPro" id="IPR000504">
    <property type="entry name" value="RRM_dom"/>
</dbReference>
<dbReference type="PROSITE" id="PS50102">
    <property type="entry name" value="RRM"/>
    <property type="match status" value="2"/>
</dbReference>
<reference evidence="5" key="1">
    <citation type="submission" date="2023-03" db="EMBL/GenBank/DDBJ databases">
        <title>Near-Complete genome sequence of Lipomyces tetrasporous NRRL Y-64009, an oleaginous yeast capable of growing on lignocellulosic hydrolysates.</title>
        <authorList>
            <consortium name="Lawrence Berkeley National Laboratory"/>
            <person name="Jagtap S.S."/>
            <person name="Liu J.-J."/>
            <person name="Walukiewicz H.E."/>
            <person name="Pangilinan J."/>
            <person name="Lipzen A."/>
            <person name="Ahrendt S."/>
            <person name="Koriabine M."/>
            <person name="Cobaugh K."/>
            <person name="Salamov A."/>
            <person name="Yoshinaga Y."/>
            <person name="Ng V."/>
            <person name="Daum C."/>
            <person name="Grigoriev I.V."/>
            <person name="Slininger P.J."/>
            <person name="Dien B.S."/>
            <person name="Jin Y.-S."/>
            <person name="Rao C.V."/>
        </authorList>
    </citation>
    <scope>NUCLEOTIDE SEQUENCE</scope>
    <source>
        <strain evidence="5">NRRL Y-64009</strain>
    </source>
</reference>
<name>A0AAD7VSJ8_9ASCO</name>
<evidence type="ECO:0000313" key="6">
    <source>
        <dbReference type="Proteomes" id="UP001217417"/>
    </source>
</evidence>
<dbReference type="PANTHER" id="PTHR48027">
    <property type="entry name" value="HETEROGENEOUS NUCLEAR RIBONUCLEOPROTEIN 87F-RELATED"/>
    <property type="match status" value="1"/>
</dbReference>
<evidence type="ECO:0000256" key="2">
    <source>
        <dbReference type="PROSITE-ProRule" id="PRU00176"/>
    </source>
</evidence>
<comment type="caution">
    <text evidence="5">The sequence shown here is derived from an EMBL/GenBank/DDBJ whole genome shotgun (WGS) entry which is preliminary data.</text>
</comment>
<feature type="region of interest" description="Disordered" evidence="3">
    <location>
        <begin position="167"/>
        <end position="253"/>
    </location>
</feature>
<dbReference type="Gene3D" id="3.30.70.330">
    <property type="match status" value="2"/>
</dbReference>
<gene>
    <name evidence="5" type="ORF">POJ06DRAFT_196902</name>
</gene>
<feature type="region of interest" description="Disordered" evidence="3">
    <location>
        <begin position="74"/>
        <end position="95"/>
    </location>
</feature>
<proteinExistence type="predicted"/>
<dbReference type="InterPro" id="IPR035979">
    <property type="entry name" value="RBD_domain_sf"/>
</dbReference>
<sequence>LFVGRLSWNVDDDWLKREFEEIGEIVSARIVFDKHSGKSKGFGYVDFADASSAQKAIDELQGKEIDGRPVNLDLSTAKPAENNSSNRNTRAEKFGDKLSEPSDTLFLGNLSFSVDRDSLFEVFGAHGNVLNVRLPTNPETEQLKGFGYVQFASADEAKAALEALNGSPISGRPVRLDYSTPRDNSGGGRGGARGGRGGNRGGSRGDRGGGRGDRGGGRGDRGGSRGGRGGRGGPRGGRTGANAVEFKGKKITF</sequence>
<organism evidence="5 6">
    <name type="scientific">Lipomyces tetrasporus</name>
    <dbReference type="NCBI Taxonomy" id="54092"/>
    <lineage>
        <taxon>Eukaryota</taxon>
        <taxon>Fungi</taxon>
        <taxon>Dikarya</taxon>
        <taxon>Ascomycota</taxon>
        <taxon>Saccharomycotina</taxon>
        <taxon>Lipomycetes</taxon>
        <taxon>Lipomycetales</taxon>
        <taxon>Lipomycetaceae</taxon>
        <taxon>Lipomyces</taxon>
    </lineage>
</organism>
<dbReference type="GeneID" id="80880216"/>
<keyword evidence="1 2" id="KW-0694">RNA-binding</keyword>
<dbReference type="SMART" id="SM00360">
    <property type="entry name" value="RRM"/>
    <property type="match status" value="2"/>
</dbReference>